<sequence>MAVGELGDGAASEGMARLSLSATVTAMAATATATATSSVFDNDDLLREILVRVTLPHCLVRASLVCKSWLRNASDLVFLRRFRSLHPPPTLGFYIDSSVLSCPRFVALQGHPPELGVLLGRASRHFDAWSDVPLSMWDSRNGRVLVEIYGKLAVHSPLLPPADISVYPQTPLKVWLDRSFTYNLHEFLPEDGGNGREYYRLALGYKCKCMIAYLFHLVDGIWVGRASDTISFPGPDEQAEPVIPLGVHAFGKLFLLTNFSIIIVLDCKTLELTKVNITDEIELEDCDEVDLCEGKLEDEFTLVCLHPTKLQVWTHNLSQITWTLSHSVARDDILQASVTEAGESCAHVSILGIANAGKSAFLKLDDSIFLLDIVAKNMTKVYEICPEDGDIERIYPLLMIWPPKFPAHLTGLCTLVYLVHNQFLLERGMKILGGKCVLRTSDLSRALHSLSLEGTL</sequence>
<accession>A2X3P9</accession>
<dbReference type="OMA" id="EICPEDG"/>
<dbReference type="InterPro" id="IPR056594">
    <property type="entry name" value="AT5G49610-like_b-prop"/>
</dbReference>
<feature type="domain" description="F-box protein AT5G49610-like beta-propeller" evidence="1">
    <location>
        <begin position="136"/>
        <end position="405"/>
    </location>
</feature>
<dbReference type="EMBL" id="CM000127">
    <property type="protein sequence ID" value="EAY85459.1"/>
    <property type="molecule type" value="Genomic_DNA"/>
</dbReference>
<dbReference type="SUPFAM" id="SSF81383">
    <property type="entry name" value="F-box domain"/>
    <property type="match status" value="1"/>
</dbReference>
<name>A2X3P9_ORYSI</name>
<keyword evidence="3" id="KW-1185">Reference proteome</keyword>
<evidence type="ECO:0000313" key="2">
    <source>
        <dbReference type="EMBL" id="EAY85459.1"/>
    </source>
</evidence>
<dbReference type="Pfam" id="PF23635">
    <property type="entry name" value="Beta-prop_AT5G49610-like"/>
    <property type="match status" value="1"/>
</dbReference>
<dbReference type="InterPro" id="IPR036047">
    <property type="entry name" value="F-box-like_dom_sf"/>
</dbReference>
<dbReference type="HOGENOM" id="CLU_037069_1_0_1"/>
<dbReference type="PANTHER" id="PTHR33207">
    <property type="entry name" value="F-BOX DOMAIN CONTAINING PROTEIN-RELATED"/>
    <property type="match status" value="1"/>
</dbReference>
<protein>
    <recommendedName>
        <fullName evidence="1">F-box protein AT5G49610-like beta-propeller domain-containing protein</fullName>
    </recommendedName>
</protein>
<dbReference type="AlphaFoldDB" id="A2X3P9"/>
<proteinExistence type="predicted"/>
<evidence type="ECO:0000313" key="3">
    <source>
        <dbReference type="Proteomes" id="UP000007015"/>
    </source>
</evidence>
<reference evidence="2 3" key="1">
    <citation type="journal article" date="2005" name="PLoS Biol.">
        <title>The genomes of Oryza sativa: a history of duplications.</title>
        <authorList>
            <person name="Yu J."/>
            <person name="Wang J."/>
            <person name="Lin W."/>
            <person name="Li S."/>
            <person name="Li H."/>
            <person name="Zhou J."/>
            <person name="Ni P."/>
            <person name="Dong W."/>
            <person name="Hu S."/>
            <person name="Zeng C."/>
            <person name="Zhang J."/>
            <person name="Zhang Y."/>
            <person name="Li R."/>
            <person name="Xu Z."/>
            <person name="Li S."/>
            <person name="Li X."/>
            <person name="Zheng H."/>
            <person name="Cong L."/>
            <person name="Lin L."/>
            <person name="Yin J."/>
            <person name="Geng J."/>
            <person name="Li G."/>
            <person name="Shi J."/>
            <person name="Liu J."/>
            <person name="Lv H."/>
            <person name="Li J."/>
            <person name="Wang J."/>
            <person name="Deng Y."/>
            <person name="Ran L."/>
            <person name="Shi X."/>
            <person name="Wang X."/>
            <person name="Wu Q."/>
            <person name="Li C."/>
            <person name="Ren X."/>
            <person name="Wang J."/>
            <person name="Wang X."/>
            <person name="Li D."/>
            <person name="Liu D."/>
            <person name="Zhang X."/>
            <person name="Ji Z."/>
            <person name="Zhao W."/>
            <person name="Sun Y."/>
            <person name="Zhang Z."/>
            <person name="Bao J."/>
            <person name="Han Y."/>
            <person name="Dong L."/>
            <person name="Ji J."/>
            <person name="Chen P."/>
            <person name="Wu S."/>
            <person name="Liu J."/>
            <person name="Xiao Y."/>
            <person name="Bu D."/>
            <person name="Tan J."/>
            <person name="Yang L."/>
            <person name="Ye C."/>
            <person name="Zhang J."/>
            <person name="Xu J."/>
            <person name="Zhou Y."/>
            <person name="Yu Y."/>
            <person name="Zhang B."/>
            <person name="Zhuang S."/>
            <person name="Wei H."/>
            <person name="Liu B."/>
            <person name="Lei M."/>
            <person name="Yu H."/>
            <person name="Li Y."/>
            <person name="Xu H."/>
            <person name="Wei S."/>
            <person name="He X."/>
            <person name="Fang L."/>
            <person name="Zhang Z."/>
            <person name="Zhang Y."/>
            <person name="Huang X."/>
            <person name="Su Z."/>
            <person name="Tong W."/>
            <person name="Li J."/>
            <person name="Tong Z."/>
            <person name="Li S."/>
            <person name="Ye J."/>
            <person name="Wang L."/>
            <person name="Fang L."/>
            <person name="Lei T."/>
            <person name="Chen C."/>
            <person name="Chen H."/>
            <person name="Xu Z."/>
            <person name="Li H."/>
            <person name="Huang H."/>
            <person name="Zhang F."/>
            <person name="Xu H."/>
            <person name="Li N."/>
            <person name="Zhao C."/>
            <person name="Li S."/>
            <person name="Dong L."/>
            <person name="Huang Y."/>
            <person name="Li L."/>
            <person name="Xi Y."/>
            <person name="Qi Q."/>
            <person name="Li W."/>
            <person name="Zhang B."/>
            <person name="Hu W."/>
            <person name="Zhang Y."/>
            <person name="Tian X."/>
            <person name="Jiao Y."/>
            <person name="Liang X."/>
            <person name="Jin J."/>
            <person name="Gao L."/>
            <person name="Zheng W."/>
            <person name="Hao B."/>
            <person name="Liu S."/>
            <person name="Wang W."/>
            <person name="Yuan L."/>
            <person name="Cao M."/>
            <person name="McDermott J."/>
            <person name="Samudrala R."/>
            <person name="Wang J."/>
            <person name="Wong G.K."/>
            <person name="Yang H."/>
        </authorList>
    </citation>
    <scope>NUCLEOTIDE SEQUENCE [LARGE SCALE GENOMIC DNA]</scope>
    <source>
        <strain evidence="3">cv. 93-11</strain>
    </source>
</reference>
<dbReference type="Gramene" id="BGIOSGA006651-TA">
    <property type="protein sequence ID" value="BGIOSGA006651-PA"/>
    <property type="gene ID" value="BGIOSGA006651"/>
</dbReference>
<organism evidence="2 3">
    <name type="scientific">Oryza sativa subsp. indica</name>
    <name type="common">Rice</name>
    <dbReference type="NCBI Taxonomy" id="39946"/>
    <lineage>
        <taxon>Eukaryota</taxon>
        <taxon>Viridiplantae</taxon>
        <taxon>Streptophyta</taxon>
        <taxon>Embryophyta</taxon>
        <taxon>Tracheophyta</taxon>
        <taxon>Spermatophyta</taxon>
        <taxon>Magnoliopsida</taxon>
        <taxon>Liliopsida</taxon>
        <taxon>Poales</taxon>
        <taxon>Poaceae</taxon>
        <taxon>BOP clade</taxon>
        <taxon>Oryzoideae</taxon>
        <taxon>Oryzeae</taxon>
        <taxon>Oryzinae</taxon>
        <taxon>Oryza</taxon>
        <taxon>Oryza sativa</taxon>
    </lineage>
</organism>
<evidence type="ECO:0000259" key="1">
    <source>
        <dbReference type="Pfam" id="PF23635"/>
    </source>
</evidence>
<gene>
    <name evidence="2" type="ORF">OsI_06837</name>
</gene>
<dbReference type="Proteomes" id="UP000007015">
    <property type="component" value="Chromosome 2"/>
</dbReference>